<feature type="transmembrane region" description="Helical" evidence="8">
    <location>
        <begin position="223"/>
        <end position="240"/>
    </location>
</feature>
<dbReference type="OrthoDB" id="3177005at2"/>
<keyword evidence="3" id="KW-0813">Transport</keyword>
<evidence type="ECO:0000313" key="10">
    <source>
        <dbReference type="Proteomes" id="UP000240987"/>
    </source>
</evidence>
<name>A0A2T3JIL5_9GAMM</name>
<dbReference type="Pfam" id="PF03591">
    <property type="entry name" value="AzlC"/>
    <property type="match status" value="1"/>
</dbReference>
<dbReference type="PANTHER" id="PTHR34979:SF1">
    <property type="entry name" value="INNER MEMBRANE PROTEIN YGAZ"/>
    <property type="match status" value="1"/>
</dbReference>
<organism evidence="9 10">
    <name type="scientific">Photobacterium frigidiphilum</name>
    <dbReference type="NCBI Taxonomy" id="264736"/>
    <lineage>
        <taxon>Bacteria</taxon>
        <taxon>Pseudomonadati</taxon>
        <taxon>Pseudomonadota</taxon>
        <taxon>Gammaproteobacteria</taxon>
        <taxon>Vibrionales</taxon>
        <taxon>Vibrionaceae</taxon>
        <taxon>Photobacterium</taxon>
    </lineage>
</organism>
<evidence type="ECO:0000256" key="4">
    <source>
        <dbReference type="ARBA" id="ARBA00022475"/>
    </source>
</evidence>
<keyword evidence="7 8" id="KW-0472">Membrane</keyword>
<gene>
    <name evidence="9" type="ORF">C9J12_10020</name>
</gene>
<accession>A0A2T3JIL5</accession>
<comment type="subcellular location">
    <subcellularLocation>
        <location evidence="1">Cell membrane</location>
        <topology evidence="1">Multi-pass membrane protein</topology>
    </subcellularLocation>
</comment>
<feature type="transmembrane region" description="Helical" evidence="8">
    <location>
        <begin position="62"/>
        <end position="95"/>
    </location>
</feature>
<feature type="transmembrane region" description="Helical" evidence="8">
    <location>
        <begin position="145"/>
        <end position="171"/>
    </location>
</feature>
<keyword evidence="10" id="KW-1185">Reference proteome</keyword>
<feature type="transmembrane region" description="Helical" evidence="8">
    <location>
        <begin position="28"/>
        <end position="50"/>
    </location>
</feature>
<evidence type="ECO:0000256" key="6">
    <source>
        <dbReference type="ARBA" id="ARBA00022989"/>
    </source>
</evidence>
<comment type="caution">
    <text evidence="9">The sequence shown here is derived from an EMBL/GenBank/DDBJ whole genome shotgun (WGS) entry which is preliminary data.</text>
</comment>
<keyword evidence="6 8" id="KW-1133">Transmembrane helix</keyword>
<dbReference type="EMBL" id="PYMJ01000008">
    <property type="protein sequence ID" value="PSU48833.1"/>
    <property type="molecule type" value="Genomic_DNA"/>
</dbReference>
<dbReference type="GO" id="GO:0005886">
    <property type="term" value="C:plasma membrane"/>
    <property type="evidence" value="ECO:0007669"/>
    <property type="project" value="UniProtKB-SubCell"/>
</dbReference>
<proteinExistence type="inferred from homology"/>
<evidence type="ECO:0000256" key="3">
    <source>
        <dbReference type="ARBA" id="ARBA00022448"/>
    </source>
</evidence>
<feature type="transmembrane region" description="Helical" evidence="8">
    <location>
        <begin position="177"/>
        <end position="195"/>
    </location>
</feature>
<dbReference type="InterPro" id="IPR011606">
    <property type="entry name" value="Brnchd-chn_aa_trnsp_permease"/>
</dbReference>
<keyword evidence="5 8" id="KW-0812">Transmembrane</keyword>
<keyword evidence="4" id="KW-1003">Cell membrane</keyword>
<dbReference type="Proteomes" id="UP000240987">
    <property type="component" value="Unassembled WGS sequence"/>
</dbReference>
<reference evidence="9 10" key="1">
    <citation type="submission" date="2018-01" db="EMBL/GenBank/DDBJ databases">
        <title>Whole genome sequencing of Histamine producing bacteria.</title>
        <authorList>
            <person name="Butler K."/>
        </authorList>
    </citation>
    <scope>NUCLEOTIDE SEQUENCE [LARGE SCALE GENOMIC DNA]</scope>
    <source>
        <strain evidence="9 10">JCM 12947</strain>
    </source>
</reference>
<dbReference type="PANTHER" id="PTHR34979">
    <property type="entry name" value="INNER MEMBRANE PROTEIN YGAZ"/>
    <property type="match status" value="1"/>
</dbReference>
<dbReference type="AlphaFoldDB" id="A0A2T3JIL5"/>
<sequence length="245" mass="26566">MDTSHKQTDTTDCELTAQEKRTLFRQGAIAVTPLCIAVIPWGLLAGSFAIDIGLDPFASQALSAIVFAGSAQLVATGLLKVGAGLGTILLTTLFITSRHLLYSVTMRDKISPLPLRWRLGLGFLLTDELFALCGHQSKKSFNRWYALGTGLWFYICWNIATFAGIVAGKFIPNLDTIGLDFAVAATFIAIVIPTIKKLSVLITVFVAMILSVVLQYFDVDGGLMIASIIAMFCGYSIDTFKRNDA</sequence>
<protein>
    <submittedName>
        <fullName evidence="9">Branched-chain amino acid ABC transporter permease</fullName>
    </submittedName>
</protein>
<comment type="similarity">
    <text evidence="2">Belongs to the AzlC family.</text>
</comment>
<feature type="transmembrane region" description="Helical" evidence="8">
    <location>
        <begin position="200"/>
        <end position="217"/>
    </location>
</feature>
<dbReference type="GO" id="GO:1903785">
    <property type="term" value="P:L-valine transmembrane transport"/>
    <property type="evidence" value="ECO:0007669"/>
    <property type="project" value="TreeGrafter"/>
</dbReference>
<evidence type="ECO:0000256" key="5">
    <source>
        <dbReference type="ARBA" id="ARBA00022692"/>
    </source>
</evidence>
<dbReference type="RefSeq" id="WP_107242582.1">
    <property type="nucleotide sequence ID" value="NZ_PYMJ01000008.1"/>
</dbReference>
<evidence type="ECO:0000313" key="9">
    <source>
        <dbReference type="EMBL" id="PSU48833.1"/>
    </source>
</evidence>
<evidence type="ECO:0000256" key="8">
    <source>
        <dbReference type="SAM" id="Phobius"/>
    </source>
</evidence>
<evidence type="ECO:0000256" key="7">
    <source>
        <dbReference type="ARBA" id="ARBA00023136"/>
    </source>
</evidence>
<evidence type="ECO:0000256" key="2">
    <source>
        <dbReference type="ARBA" id="ARBA00010735"/>
    </source>
</evidence>
<evidence type="ECO:0000256" key="1">
    <source>
        <dbReference type="ARBA" id="ARBA00004651"/>
    </source>
</evidence>